<dbReference type="Gene3D" id="1.20.1510.10">
    <property type="entry name" value="Cation efflux protein transmembrane domain"/>
    <property type="match status" value="1"/>
</dbReference>
<feature type="domain" description="Cation efflux protein cytoplasmic" evidence="12">
    <location>
        <begin position="319"/>
        <end position="393"/>
    </location>
</feature>
<dbReference type="NCBIfam" id="TIGR01297">
    <property type="entry name" value="CDF"/>
    <property type="match status" value="1"/>
</dbReference>
<keyword evidence="7" id="KW-0406">Ion transport</keyword>
<sequence>MIINDVNLSNEELDSLPLLRDVVIRRECKFKSPLSKNMDRQAKTKLIIAVVLCILFFMGEIIGGIIANSLAILTDSAHLFSDLSSFLISLGAMCLSARQSTKSMNFGWHRAEIIGALFSVLLIWIVTGVLIYAAILRIINSNYVINANIMLIMSAVGVIINVLLALVLHPQSHGHSHGGGGHGHSHGHGQSNGGGGHGHGHGHGHRASVNHNHSQDVEHCQDSDEPLLTTNSDVCAGEDSSKSKVFKSIDNINLRAAFIHVIGDIIQSFGVLAAAFIIYFKPQWKIADPICTFLFSFLVMLTTIFIFRDVIYVLLERKPRHINYNKVTIRISSIPGIVQIHNLRLWSITLTKTALSCHLVVDASQDSQSILEKVYDMCIEEFKISEITIQIESSAKPSALCDQSD</sequence>
<dbReference type="InterPro" id="IPR027470">
    <property type="entry name" value="Cation_efflux_CTD"/>
</dbReference>
<dbReference type="GO" id="GO:0005385">
    <property type="term" value="F:zinc ion transmembrane transporter activity"/>
    <property type="evidence" value="ECO:0007669"/>
    <property type="project" value="TreeGrafter"/>
</dbReference>
<evidence type="ECO:0000313" key="13">
    <source>
        <dbReference type="EMBL" id="AKN21630.1"/>
    </source>
</evidence>
<comment type="similarity">
    <text evidence="2">Belongs to the cation diffusion facilitator (CDF) transporter (TC 2.A.4) family. SLC30A subfamily.</text>
</comment>
<dbReference type="InterPro" id="IPR036837">
    <property type="entry name" value="Cation_efflux_CTD_sf"/>
</dbReference>
<feature type="domain" description="Cation efflux protein transmembrane" evidence="11">
    <location>
        <begin position="46"/>
        <end position="315"/>
    </location>
</feature>
<dbReference type="SUPFAM" id="SSF160240">
    <property type="entry name" value="Cation efflux protein cytoplasmic domain-like"/>
    <property type="match status" value="1"/>
</dbReference>
<evidence type="ECO:0000256" key="3">
    <source>
        <dbReference type="ARBA" id="ARBA00022448"/>
    </source>
</evidence>
<keyword evidence="6 10" id="KW-1133">Transmembrane helix</keyword>
<evidence type="ECO:0000256" key="9">
    <source>
        <dbReference type="SAM" id="MobiDB-lite"/>
    </source>
</evidence>
<dbReference type="PANTHER" id="PTHR11562:SF17">
    <property type="entry name" value="RE54080P-RELATED"/>
    <property type="match status" value="1"/>
</dbReference>
<protein>
    <submittedName>
        <fullName evidence="13">Slc30a-10</fullName>
    </submittedName>
</protein>
<dbReference type="OrthoDB" id="9944568at2759"/>
<feature type="transmembrane region" description="Helical" evidence="10">
    <location>
        <begin position="77"/>
        <end position="95"/>
    </location>
</feature>
<feature type="transmembrane region" description="Helical" evidence="10">
    <location>
        <begin position="145"/>
        <end position="168"/>
    </location>
</feature>
<evidence type="ECO:0000259" key="12">
    <source>
        <dbReference type="Pfam" id="PF16916"/>
    </source>
</evidence>
<evidence type="ECO:0000256" key="4">
    <source>
        <dbReference type="ARBA" id="ARBA00022692"/>
    </source>
</evidence>
<keyword evidence="5" id="KW-0862">Zinc</keyword>
<evidence type="ECO:0000256" key="2">
    <source>
        <dbReference type="ARBA" id="ARBA00008873"/>
    </source>
</evidence>
<evidence type="ECO:0000256" key="7">
    <source>
        <dbReference type="ARBA" id="ARBA00023065"/>
    </source>
</evidence>
<evidence type="ECO:0000256" key="6">
    <source>
        <dbReference type="ARBA" id="ARBA00022989"/>
    </source>
</evidence>
<feature type="transmembrane region" description="Helical" evidence="10">
    <location>
        <begin position="257"/>
        <end position="280"/>
    </location>
</feature>
<accession>A0A0H3YF85</accession>
<dbReference type="InterPro" id="IPR027469">
    <property type="entry name" value="Cation_efflux_TMD_sf"/>
</dbReference>
<dbReference type="SUPFAM" id="SSF161111">
    <property type="entry name" value="Cation efflux protein transmembrane domain-like"/>
    <property type="match status" value="1"/>
</dbReference>
<proteinExistence type="evidence at transcript level"/>
<evidence type="ECO:0000256" key="1">
    <source>
        <dbReference type="ARBA" id="ARBA00004141"/>
    </source>
</evidence>
<dbReference type="Pfam" id="PF01545">
    <property type="entry name" value="Cation_efflux"/>
    <property type="match status" value="1"/>
</dbReference>
<dbReference type="AlphaFoldDB" id="A0A0H3YF85"/>
<dbReference type="InterPro" id="IPR002524">
    <property type="entry name" value="Cation_efflux"/>
</dbReference>
<dbReference type="EMBL" id="KT163680">
    <property type="protein sequence ID" value="AKN21630.1"/>
    <property type="molecule type" value="mRNA"/>
</dbReference>
<keyword evidence="5" id="KW-0864">Zinc transport</keyword>
<reference evidence="13" key="1">
    <citation type="journal article" date="2015" name="Elife">
        <title>Stem cells and fluid flow drive cyst formation in an invertebrate excretory organ.</title>
        <authorList>
            <person name="Thi-Kim Vu H."/>
            <person name="Rink J.C."/>
            <person name="McKinney S.A."/>
            <person name="McClain M."/>
            <person name="Lakshmanaperumal N."/>
            <person name="Alexander R."/>
            <person name="Sanchez Alvarado A."/>
        </authorList>
    </citation>
    <scope>NUCLEOTIDE SEQUENCE</scope>
</reference>
<organism evidence="13">
    <name type="scientific">Schmidtea mediterranea</name>
    <name type="common">Freshwater planarian flatworm</name>
    <dbReference type="NCBI Taxonomy" id="79327"/>
    <lineage>
        <taxon>Eukaryota</taxon>
        <taxon>Metazoa</taxon>
        <taxon>Spiralia</taxon>
        <taxon>Lophotrochozoa</taxon>
        <taxon>Platyhelminthes</taxon>
        <taxon>Rhabditophora</taxon>
        <taxon>Seriata</taxon>
        <taxon>Tricladida</taxon>
        <taxon>Continenticola</taxon>
        <taxon>Geoplanoidea</taxon>
        <taxon>Dugesiidae</taxon>
        <taxon>Schmidtea</taxon>
    </lineage>
</organism>
<feature type="region of interest" description="Disordered" evidence="9">
    <location>
        <begin position="175"/>
        <end position="223"/>
    </location>
</feature>
<feature type="transmembrane region" description="Helical" evidence="10">
    <location>
        <begin position="292"/>
        <end position="315"/>
    </location>
</feature>
<dbReference type="InterPro" id="IPR050681">
    <property type="entry name" value="CDF/SLC30A"/>
</dbReference>
<dbReference type="InterPro" id="IPR058533">
    <property type="entry name" value="Cation_efflux_TM"/>
</dbReference>
<keyword evidence="3" id="KW-0813">Transport</keyword>
<evidence type="ECO:0000256" key="8">
    <source>
        <dbReference type="ARBA" id="ARBA00023136"/>
    </source>
</evidence>
<dbReference type="GO" id="GO:0005886">
    <property type="term" value="C:plasma membrane"/>
    <property type="evidence" value="ECO:0007669"/>
    <property type="project" value="TreeGrafter"/>
</dbReference>
<name>A0A0H3YF85_SCHMD</name>
<keyword evidence="8 10" id="KW-0472">Membrane</keyword>
<feature type="transmembrane region" description="Helical" evidence="10">
    <location>
        <begin position="46"/>
        <end position="71"/>
    </location>
</feature>
<dbReference type="Pfam" id="PF16916">
    <property type="entry name" value="ZT_dimer"/>
    <property type="match status" value="1"/>
</dbReference>
<evidence type="ECO:0000256" key="10">
    <source>
        <dbReference type="SAM" id="Phobius"/>
    </source>
</evidence>
<feature type="compositionally biased region" description="Basic and acidic residues" evidence="9">
    <location>
        <begin position="213"/>
        <end position="222"/>
    </location>
</feature>
<feature type="compositionally biased region" description="Basic residues" evidence="9">
    <location>
        <begin position="198"/>
        <end position="208"/>
    </location>
</feature>
<dbReference type="PANTHER" id="PTHR11562">
    <property type="entry name" value="CATION EFFLUX PROTEIN/ ZINC TRANSPORTER"/>
    <property type="match status" value="1"/>
</dbReference>
<comment type="subcellular location">
    <subcellularLocation>
        <location evidence="1">Membrane</location>
        <topology evidence="1">Multi-pass membrane protein</topology>
    </subcellularLocation>
</comment>
<keyword evidence="4 10" id="KW-0812">Transmembrane</keyword>
<evidence type="ECO:0000259" key="11">
    <source>
        <dbReference type="Pfam" id="PF01545"/>
    </source>
</evidence>
<gene>
    <name evidence="13" type="primary">slc30a-10</name>
</gene>
<feature type="transmembrane region" description="Helical" evidence="10">
    <location>
        <begin position="116"/>
        <end position="139"/>
    </location>
</feature>
<evidence type="ECO:0000256" key="5">
    <source>
        <dbReference type="ARBA" id="ARBA00022906"/>
    </source>
</evidence>